<dbReference type="KEGG" id="scn:Solca_0085"/>
<dbReference type="HOGENOM" id="CLU_1577474_0_0_10"/>
<gene>
    <name evidence="1" type="ordered locus">Solca_0085</name>
</gene>
<dbReference type="Gene3D" id="3.10.450.360">
    <property type="match status" value="1"/>
</dbReference>
<dbReference type="OrthoDB" id="669798at2"/>
<evidence type="ECO:0000313" key="2">
    <source>
        <dbReference type="Proteomes" id="UP000007590"/>
    </source>
</evidence>
<dbReference type="eggNOG" id="ENOG50341UH">
    <property type="taxonomic scope" value="Bacteria"/>
</dbReference>
<dbReference type="SUPFAM" id="SSF160574">
    <property type="entry name" value="BT0923-like"/>
    <property type="match status" value="1"/>
</dbReference>
<evidence type="ECO:0000313" key="1">
    <source>
        <dbReference type="EMBL" id="AFD05241.1"/>
    </source>
</evidence>
<keyword evidence="2" id="KW-1185">Reference proteome</keyword>
<proteinExistence type="predicted"/>
<dbReference type="RefSeq" id="WP_014678469.1">
    <property type="nucleotide sequence ID" value="NC_017770.1"/>
</dbReference>
<dbReference type="AlphaFoldDB" id="H8KT58"/>
<organism evidence="1 2">
    <name type="scientific">Solitalea canadensis (strain ATCC 29591 / DSM 3403 / JCM 21819 / LMG 8368 / NBRC 15130 / NCIMB 12057 / USAM 9D)</name>
    <name type="common">Flexibacter canadensis</name>
    <dbReference type="NCBI Taxonomy" id="929556"/>
    <lineage>
        <taxon>Bacteria</taxon>
        <taxon>Pseudomonadati</taxon>
        <taxon>Bacteroidota</taxon>
        <taxon>Sphingobacteriia</taxon>
        <taxon>Sphingobacteriales</taxon>
        <taxon>Sphingobacteriaceae</taxon>
        <taxon>Solitalea</taxon>
    </lineage>
</organism>
<reference evidence="1" key="1">
    <citation type="submission" date="2012-02" db="EMBL/GenBank/DDBJ databases">
        <title>The complete genome of Solitalea canadensis DSM 3403.</title>
        <authorList>
            <consortium name="US DOE Joint Genome Institute (JGI-PGF)"/>
            <person name="Lucas S."/>
            <person name="Copeland A."/>
            <person name="Lapidus A."/>
            <person name="Glavina del Rio T."/>
            <person name="Dalin E."/>
            <person name="Tice H."/>
            <person name="Bruce D."/>
            <person name="Goodwin L."/>
            <person name="Pitluck S."/>
            <person name="Peters L."/>
            <person name="Ovchinnikova G."/>
            <person name="Lu M."/>
            <person name="Kyrpides N."/>
            <person name="Mavromatis K."/>
            <person name="Ivanova N."/>
            <person name="Brettin T."/>
            <person name="Detter J.C."/>
            <person name="Han C."/>
            <person name="Larimer F."/>
            <person name="Land M."/>
            <person name="Hauser L."/>
            <person name="Markowitz V."/>
            <person name="Cheng J.-F."/>
            <person name="Hugenholtz P."/>
            <person name="Woyke T."/>
            <person name="Wu D."/>
            <person name="Spring S."/>
            <person name="Schroeder M."/>
            <person name="Kopitz M."/>
            <person name="Brambilla E."/>
            <person name="Klenk H.-P."/>
            <person name="Eisen J.A."/>
        </authorList>
    </citation>
    <scope>NUCLEOTIDE SEQUENCE</scope>
    <source>
        <strain evidence="1">DSM 3403</strain>
    </source>
</reference>
<dbReference type="Proteomes" id="UP000007590">
    <property type="component" value="Chromosome"/>
</dbReference>
<sequence length="176" mass="19890">MKKLTYSLFAGILFSLIYVNSMSAQIKLPEVLVLGSSSKKTITEKVAKSFDGLFKGASDVKWVEADKCFVAKFIMDDLRNQAVFTPNGTLVYHLTYGFEKNLPKNVRTQVKSQYFDYNITSAIHISQDNRRIWLVSLADSQRLISVEVENGTMKEIANYINGGDKDALTKIVKYNQ</sequence>
<accession>H8KT58</accession>
<dbReference type="STRING" id="929556.Solca_0085"/>
<dbReference type="EMBL" id="CP003349">
    <property type="protein sequence ID" value="AFD05241.1"/>
    <property type="molecule type" value="Genomic_DNA"/>
</dbReference>
<protein>
    <submittedName>
        <fullName evidence="1">Uncharacterized protein</fullName>
    </submittedName>
</protein>
<name>H8KT58_SOLCM</name>